<protein>
    <recommendedName>
        <fullName evidence="1">PiggyBac transposable element-derived protein 4 C-terminal zinc-finger domain-containing protein</fullName>
    </recommendedName>
</protein>
<reference evidence="2" key="2">
    <citation type="journal article" date="2015" name="Fish Shellfish Immunol.">
        <title>Early steps in the European eel (Anguilla anguilla)-Vibrio vulnificus interaction in the gills: Role of the RtxA13 toxin.</title>
        <authorList>
            <person name="Callol A."/>
            <person name="Pajuelo D."/>
            <person name="Ebbesson L."/>
            <person name="Teles M."/>
            <person name="MacKenzie S."/>
            <person name="Amaro C."/>
        </authorList>
    </citation>
    <scope>NUCLEOTIDE SEQUENCE</scope>
</reference>
<feature type="domain" description="PiggyBac transposable element-derived protein 4 C-terminal zinc-finger" evidence="1">
    <location>
        <begin position="83"/>
        <end position="125"/>
    </location>
</feature>
<dbReference type="PANTHER" id="PTHR46599">
    <property type="entry name" value="PIGGYBAC TRANSPOSABLE ELEMENT-DERIVED PROTEIN 4"/>
    <property type="match status" value="1"/>
</dbReference>
<evidence type="ECO:0000313" key="2">
    <source>
        <dbReference type="EMBL" id="JAH91119.1"/>
    </source>
</evidence>
<proteinExistence type="predicted"/>
<organism evidence="2">
    <name type="scientific">Anguilla anguilla</name>
    <name type="common">European freshwater eel</name>
    <name type="synonym">Muraena anguilla</name>
    <dbReference type="NCBI Taxonomy" id="7936"/>
    <lineage>
        <taxon>Eukaryota</taxon>
        <taxon>Metazoa</taxon>
        <taxon>Chordata</taxon>
        <taxon>Craniata</taxon>
        <taxon>Vertebrata</taxon>
        <taxon>Euteleostomi</taxon>
        <taxon>Actinopterygii</taxon>
        <taxon>Neopterygii</taxon>
        <taxon>Teleostei</taxon>
        <taxon>Anguilliformes</taxon>
        <taxon>Anguillidae</taxon>
        <taxon>Anguilla</taxon>
    </lineage>
</organism>
<dbReference type="EMBL" id="GBXM01017458">
    <property type="protein sequence ID" value="JAH91119.1"/>
    <property type="molecule type" value="Transcribed_RNA"/>
</dbReference>
<sequence>MVPEIVLHFLDIAATNAYILHKELSSLGQQEAMPHKAFMEELTAQLCGVSQKAPNVTRRESYGHVPVPTASQTLDASKVASIGRKTCILCRTDFGKKQNTPWKCKECDVPLCLQPDRNCFAKWHLQL</sequence>
<reference evidence="2" key="1">
    <citation type="submission" date="2014-11" db="EMBL/GenBank/DDBJ databases">
        <authorList>
            <person name="Amaro Gonzalez C."/>
        </authorList>
    </citation>
    <scope>NUCLEOTIDE SEQUENCE</scope>
</reference>
<dbReference type="InterPro" id="IPR032718">
    <property type="entry name" value="PGBD4_Znf_C"/>
</dbReference>
<evidence type="ECO:0000259" key="1">
    <source>
        <dbReference type="Pfam" id="PF13842"/>
    </source>
</evidence>
<dbReference type="PANTHER" id="PTHR46599:SF3">
    <property type="entry name" value="PIGGYBAC TRANSPOSABLE ELEMENT-DERIVED PROTEIN 4"/>
    <property type="match status" value="1"/>
</dbReference>
<name>A0A0E9WL37_ANGAN</name>
<accession>A0A0E9WL37</accession>
<dbReference type="AlphaFoldDB" id="A0A0E9WL37"/>
<dbReference type="Pfam" id="PF13842">
    <property type="entry name" value="zf-Tnp_2"/>
    <property type="match status" value="1"/>
</dbReference>